<dbReference type="Pfam" id="PF14028">
    <property type="entry name" value="Lant_dehydr_C"/>
    <property type="match status" value="1"/>
</dbReference>
<feature type="domain" description="Lantibiotic dehydratase N-terminal" evidence="1">
    <location>
        <begin position="36"/>
        <end position="682"/>
    </location>
</feature>
<dbReference type="InterPro" id="IPR023809">
    <property type="entry name" value="Thiopep_bacteriocin_synth_dom"/>
</dbReference>
<dbReference type="Proteomes" id="UP000316778">
    <property type="component" value="Unassembled WGS sequence"/>
</dbReference>
<sequence length="1042" mass="119232">MSTPYTFDGRLVLRTPRYPLAELCNSHEVSALLCNNAFLEAVYLASPVLYNECIKWKEGRISGKKEIEKLTRSLNKYLIRMSSRCTPFGLFSGCAVIHWTNEPTAVAVSSGRISRHTRLDMHYLCALSQQLALLPGIRNNLLYFSNSSAYTIGDELRYVEYIYVNGKRIHQISAVSTSEYLDKVVNAAYNGATVQQLCNWLVEDNITAEEALGFIDELINAQVLVSEMEPAITGKEFLEQLIEVLERINKEQEAATADVLQVLRQVACLLQQLDASEDNDIAPYRKVMELLAMLGVDYDESRLFQTDVIKQVSGNGISVKVQQQLGEALTVLNKLSCFKENPHLQSFIRRFCERYEDREMPLLEVLDSDAGIGYTENSGTSVAPLVDDIVIAGEEKEAQLSWGPLERMLSEKLLQMYTYGRQTIEIMDEDLEGFSASWNNLPPSFAVMFRIISESAHTIYLESVGSSSAANMLGRFAHADPAVNRLVCDITRREQEMDPDFVYAEIIHLPESRTGNILLHPVFRQYEIPYLAKSSLDKEQQIDVQDLYISVKNNRLILRSRRLGKQVIPRLSTAHNYSGNALPVYRFLCDLQLQDKRGGMSFHWGALNAQCRFFPRVTYKNTVLYLAKWRFLQKDIQPLLNLQGKDLQEALHRFRLQWKLPVQVVLADGDNELLIDLTHAATASVWLDTVKNRPRFELREFLNDQQQITDEGGRSYVNQLVAVLGKGIASYEQLKIKHSPPPYDGPAQRHFSPGSDWMYYKLYCGIQSADKILLDAIKPLGEELVESRMVDKWFFIRYSDPDFHLRLRLHLSDINDLGPLSRKVHACLQPYKAAGYIWKIQLDTYTRETGRYGDNTIGLAETLFYHDSVAFTNLLDNTRGDQREEMRWLWGLRAVDELLNCFCFPLRDKYALLDGLREDFGLEFNMDKPLKLQLDSKYRKNKQMIEQVMNASDDQECALRGLVSILGEKSRNIAGVVDEILALDKAGKLQVPVPDLLRSYIHMMINRITITYPRKQEMVMYDFLSRYYKSAMVREKTMIAAG</sequence>
<protein>
    <submittedName>
        <fullName evidence="3">Thiopeptide-type bacteriocin biosynthesis protein</fullName>
    </submittedName>
</protein>
<organism evidence="3 4">
    <name type="scientific">Chitinophaga japonensis</name>
    <name type="common">Flexibacter japonensis</name>
    <dbReference type="NCBI Taxonomy" id="104662"/>
    <lineage>
        <taxon>Bacteria</taxon>
        <taxon>Pseudomonadati</taxon>
        <taxon>Bacteroidota</taxon>
        <taxon>Chitinophagia</taxon>
        <taxon>Chitinophagales</taxon>
        <taxon>Chitinophagaceae</taxon>
        <taxon>Chitinophaga</taxon>
    </lineage>
</organism>
<dbReference type="AlphaFoldDB" id="A0A562SIF0"/>
<reference evidence="3 4" key="1">
    <citation type="journal article" date="2013" name="Stand. Genomic Sci.">
        <title>Genomic Encyclopedia of Type Strains, Phase I: The one thousand microbial genomes (KMG-I) project.</title>
        <authorList>
            <person name="Kyrpides N.C."/>
            <person name="Woyke T."/>
            <person name="Eisen J.A."/>
            <person name="Garrity G."/>
            <person name="Lilburn T.G."/>
            <person name="Beck B.J."/>
            <person name="Whitman W.B."/>
            <person name="Hugenholtz P."/>
            <person name="Klenk H.P."/>
        </authorList>
    </citation>
    <scope>NUCLEOTIDE SEQUENCE [LARGE SCALE GENOMIC DNA]</scope>
    <source>
        <strain evidence="3 4">DSM 13484</strain>
    </source>
</reference>
<dbReference type="EMBL" id="VLLG01000008">
    <property type="protein sequence ID" value="TWI81057.1"/>
    <property type="molecule type" value="Genomic_DNA"/>
</dbReference>
<dbReference type="InterPro" id="IPR006827">
    <property type="entry name" value="Lant_deHydtase_N"/>
</dbReference>
<comment type="caution">
    <text evidence="3">The sequence shown here is derived from an EMBL/GenBank/DDBJ whole genome shotgun (WGS) entry which is preliminary data.</text>
</comment>
<evidence type="ECO:0000259" key="2">
    <source>
        <dbReference type="Pfam" id="PF14028"/>
    </source>
</evidence>
<dbReference type="NCBIfam" id="TIGR03891">
    <property type="entry name" value="thiopep_ocin"/>
    <property type="match status" value="1"/>
</dbReference>
<evidence type="ECO:0000259" key="1">
    <source>
        <dbReference type="Pfam" id="PF04738"/>
    </source>
</evidence>
<dbReference type="OrthoDB" id="1273722at2"/>
<evidence type="ECO:0000313" key="4">
    <source>
        <dbReference type="Proteomes" id="UP000316778"/>
    </source>
</evidence>
<evidence type="ECO:0000313" key="3">
    <source>
        <dbReference type="EMBL" id="TWI81057.1"/>
    </source>
</evidence>
<dbReference type="Pfam" id="PF04738">
    <property type="entry name" value="Lant_dehydr_N"/>
    <property type="match status" value="1"/>
</dbReference>
<accession>A0A562SIF0</accession>
<feature type="domain" description="Thiopeptide-type bacteriocin biosynthesis" evidence="2">
    <location>
        <begin position="757"/>
        <end position="1028"/>
    </location>
</feature>
<keyword evidence="4" id="KW-1185">Reference proteome</keyword>
<name>A0A562SIF0_CHIJA</name>
<gene>
    <name evidence="3" type="ORF">LX66_5666</name>
</gene>
<dbReference type="RefSeq" id="WP_145719711.1">
    <property type="nucleotide sequence ID" value="NZ_BAAAFY010000003.1"/>
</dbReference>
<proteinExistence type="predicted"/>